<dbReference type="SUPFAM" id="SSF48452">
    <property type="entry name" value="TPR-like"/>
    <property type="match status" value="1"/>
</dbReference>
<comment type="subcellular location">
    <subcellularLocation>
        <location evidence="1">Cell outer membrane</location>
    </subcellularLocation>
</comment>
<protein>
    <submittedName>
        <fullName evidence="9">RagB/SusD family nutrient uptake outer membrane protein</fullName>
    </submittedName>
</protein>
<dbReference type="Pfam" id="PF14322">
    <property type="entry name" value="SusD-like_3"/>
    <property type="match status" value="1"/>
</dbReference>
<evidence type="ECO:0000256" key="4">
    <source>
        <dbReference type="ARBA" id="ARBA00023136"/>
    </source>
</evidence>
<evidence type="ECO:0000259" key="7">
    <source>
        <dbReference type="Pfam" id="PF07980"/>
    </source>
</evidence>
<evidence type="ECO:0000313" key="10">
    <source>
        <dbReference type="Proteomes" id="UP000461730"/>
    </source>
</evidence>
<dbReference type="Pfam" id="PF07980">
    <property type="entry name" value="SusD_RagB"/>
    <property type="match status" value="1"/>
</dbReference>
<dbReference type="PROSITE" id="PS51257">
    <property type="entry name" value="PROKAR_LIPOPROTEIN"/>
    <property type="match status" value="1"/>
</dbReference>
<dbReference type="EMBL" id="WRXN01000001">
    <property type="protein sequence ID" value="MVT07457.1"/>
    <property type="molecule type" value="Genomic_DNA"/>
</dbReference>
<proteinExistence type="inferred from homology"/>
<keyword evidence="4" id="KW-0472">Membrane</keyword>
<dbReference type="InterPro" id="IPR012944">
    <property type="entry name" value="SusD_RagB_dom"/>
</dbReference>
<evidence type="ECO:0000313" key="9">
    <source>
        <dbReference type="EMBL" id="MVT07457.1"/>
    </source>
</evidence>
<evidence type="ECO:0000256" key="2">
    <source>
        <dbReference type="ARBA" id="ARBA00006275"/>
    </source>
</evidence>
<organism evidence="9 10">
    <name type="scientific">Chitinophaga tropicalis</name>
    <dbReference type="NCBI Taxonomy" id="2683588"/>
    <lineage>
        <taxon>Bacteria</taxon>
        <taxon>Pseudomonadati</taxon>
        <taxon>Bacteroidota</taxon>
        <taxon>Chitinophagia</taxon>
        <taxon>Chitinophagales</taxon>
        <taxon>Chitinophagaceae</taxon>
        <taxon>Chitinophaga</taxon>
    </lineage>
</organism>
<gene>
    <name evidence="9" type="ORF">GO493_04220</name>
</gene>
<feature type="signal peptide" evidence="6">
    <location>
        <begin position="1"/>
        <end position="21"/>
    </location>
</feature>
<reference evidence="9 10" key="1">
    <citation type="submission" date="2019-12" db="EMBL/GenBank/DDBJ databases">
        <title>Chitinophaga sp. strain ysch24 (GDMCC 1.1355), whole genome shotgun sequence.</title>
        <authorList>
            <person name="Zhang X."/>
        </authorList>
    </citation>
    <scope>NUCLEOTIDE SEQUENCE [LARGE SCALE GENOMIC DNA]</scope>
    <source>
        <strain evidence="10">ysch24</strain>
    </source>
</reference>
<sequence>MKAIYTLIIVLMMLSSCSKWLDVAPQSEVSQDVLFSTEDGFQEALNGVYSRCAREDSYGKEITCGFLDVLAQNYSITSADPERYRQTSLFNYTDNSFMQRRDDTWKVLYSAIANTNLILHHIRGQEKLFTGNKFALIRGEALALRAYLHFDVLRIFAPSYASNPAAKGIPYVAYFTKDVTPVSTVSQVIDSVISDLTTAKELLKGSDPVLSPGYVVGYPIKDSSTEMNGELFLQQRRHRLNYFAVCGTLARVYLYKGDHVRAFSNALEVINANKFPWTRQNDFLNPDDEKKDRILYKELVFGWYIPNTTDAIRGRFRNGDQSLAIKTSEGGIVYETGGAGGDDFRYKQWFSEQSDALGTHLQVEKYTRDGDANLHYQMAPAIRLSEMYYIAAECTFNTDPVKAWTYFNVVRLHRGIGTAITNEPSKEIFMTELVKEYRKELYAEGQLFYTYKRLNRAIVGQSGVSFGPSDAIFVLPLPDDEIQFGNR</sequence>
<dbReference type="GO" id="GO:0009279">
    <property type="term" value="C:cell outer membrane"/>
    <property type="evidence" value="ECO:0007669"/>
    <property type="project" value="UniProtKB-SubCell"/>
</dbReference>
<comment type="similarity">
    <text evidence="2">Belongs to the SusD family.</text>
</comment>
<dbReference type="Gene3D" id="1.25.40.390">
    <property type="match status" value="1"/>
</dbReference>
<keyword evidence="10" id="KW-1185">Reference proteome</keyword>
<evidence type="ECO:0000256" key="6">
    <source>
        <dbReference type="SAM" id="SignalP"/>
    </source>
</evidence>
<evidence type="ECO:0000259" key="8">
    <source>
        <dbReference type="Pfam" id="PF14322"/>
    </source>
</evidence>
<dbReference type="InterPro" id="IPR033985">
    <property type="entry name" value="SusD-like_N"/>
</dbReference>
<dbReference type="AlphaFoldDB" id="A0A7K1TZB4"/>
<evidence type="ECO:0000256" key="5">
    <source>
        <dbReference type="ARBA" id="ARBA00023237"/>
    </source>
</evidence>
<feature type="domain" description="SusD-like N-terminal" evidence="8">
    <location>
        <begin position="19"/>
        <end position="203"/>
    </location>
</feature>
<name>A0A7K1TZB4_9BACT</name>
<keyword evidence="3 6" id="KW-0732">Signal</keyword>
<dbReference type="InterPro" id="IPR011990">
    <property type="entry name" value="TPR-like_helical_dom_sf"/>
</dbReference>
<keyword evidence="5" id="KW-0998">Cell outer membrane</keyword>
<dbReference type="RefSeq" id="WP_157304847.1">
    <property type="nucleotide sequence ID" value="NZ_WRXN01000001.1"/>
</dbReference>
<accession>A0A7K1TZB4</accession>
<feature type="chain" id="PRO_5029904583" evidence="6">
    <location>
        <begin position="22"/>
        <end position="487"/>
    </location>
</feature>
<evidence type="ECO:0000256" key="3">
    <source>
        <dbReference type="ARBA" id="ARBA00022729"/>
    </source>
</evidence>
<evidence type="ECO:0000256" key="1">
    <source>
        <dbReference type="ARBA" id="ARBA00004442"/>
    </source>
</evidence>
<comment type="caution">
    <text evidence="9">The sequence shown here is derived from an EMBL/GenBank/DDBJ whole genome shotgun (WGS) entry which is preliminary data.</text>
</comment>
<dbReference type="Proteomes" id="UP000461730">
    <property type="component" value="Unassembled WGS sequence"/>
</dbReference>
<feature type="domain" description="RagB/SusD" evidence="7">
    <location>
        <begin position="379"/>
        <end position="457"/>
    </location>
</feature>